<organism evidence="2">
    <name type="scientific">Human papillomavirus</name>
    <dbReference type="NCBI Taxonomy" id="10566"/>
    <lineage>
        <taxon>Viruses</taxon>
        <taxon>Monodnaviria</taxon>
        <taxon>Shotokuvirae</taxon>
        <taxon>Cossaviricota</taxon>
        <taxon>Papovaviricetes</taxon>
        <taxon>Zurhausenvirales</taxon>
        <taxon>Papillomaviridae</taxon>
    </lineage>
</organism>
<reference evidence="2" key="1">
    <citation type="journal article" date="2018" name="Nat. Med.">
        <title>Expanded skin virome in DOCK8-deficient patients.</title>
        <authorList>
            <consortium name="NISC Comparative Sequencing Program"/>
            <person name="Tirosh O."/>
            <person name="Conlan S."/>
            <person name="Deming C."/>
            <person name="Lee-Lin S.Q."/>
            <person name="Huang X."/>
            <person name="Su H.C."/>
            <person name="Freeman A.F."/>
            <person name="Segre J.A."/>
            <person name="Kong H.H."/>
        </authorList>
    </citation>
    <scope>NUCLEOTIDE SEQUENCE</scope>
    <source>
        <strain evidence="2">HPV-mSK_050</strain>
    </source>
</reference>
<protein>
    <submittedName>
        <fullName evidence="2">E4 protein</fullName>
    </submittedName>
</protein>
<accession>A0A385PI69</accession>
<evidence type="ECO:0000313" key="2">
    <source>
        <dbReference type="EMBL" id="AYA93645.1"/>
    </source>
</evidence>
<evidence type="ECO:0000256" key="1">
    <source>
        <dbReference type="SAM" id="MobiDB-lite"/>
    </source>
</evidence>
<sequence length="156" mass="18019">MVTEYILHYLRQIQQSMELRENGLCIMKIQLLSPLPAPTGGSGSNPKNPPTNPLPPGTPRPSRRNADDPRRSTGQSLHLPHLPRVPRPLIFELGDEEPNKENEPPQYQREEEQQHSPLSDLLSQLLQRWEQDIDSLRNKVLEDFDNFKLRLGIRTY</sequence>
<dbReference type="EMBL" id="MH777195">
    <property type="protein sequence ID" value="AYA93645.1"/>
    <property type="molecule type" value="Genomic_DNA"/>
</dbReference>
<proteinExistence type="predicted"/>
<name>A0A385PI69_9PAPI</name>
<feature type="compositionally biased region" description="Basic and acidic residues" evidence="1">
    <location>
        <begin position="97"/>
        <end position="114"/>
    </location>
</feature>
<feature type="compositionally biased region" description="Pro residues" evidence="1">
    <location>
        <begin position="47"/>
        <end position="59"/>
    </location>
</feature>
<feature type="region of interest" description="Disordered" evidence="1">
    <location>
        <begin position="37"/>
        <end position="117"/>
    </location>
</feature>